<dbReference type="Proteomes" id="UP001164250">
    <property type="component" value="Chromosome 3"/>
</dbReference>
<comment type="caution">
    <text evidence="1">The sequence shown here is derived from an EMBL/GenBank/DDBJ whole genome shotgun (WGS) entry which is preliminary data.</text>
</comment>
<name>A0ACC1BQ07_9ROSI</name>
<dbReference type="EMBL" id="CM047899">
    <property type="protein sequence ID" value="KAJ0101022.1"/>
    <property type="molecule type" value="Genomic_DNA"/>
</dbReference>
<proteinExistence type="predicted"/>
<reference evidence="2" key="1">
    <citation type="journal article" date="2023" name="G3 (Bethesda)">
        <title>Genome assembly and association tests identify interacting loci associated with vigor, precocity, and sex in interspecific pistachio rootstocks.</title>
        <authorList>
            <person name="Palmer W."/>
            <person name="Jacygrad E."/>
            <person name="Sagayaradj S."/>
            <person name="Cavanaugh K."/>
            <person name="Han R."/>
            <person name="Bertier L."/>
            <person name="Beede B."/>
            <person name="Kafkas S."/>
            <person name="Golino D."/>
            <person name="Preece J."/>
            <person name="Michelmore R."/>
        </authorList>
    </citation>
    <scope>NUCLEOTIDE SEQUENCE [LARGE SCALE GENOMIC DNA]</scope>
</reference>
<evidence type="ECO:0000313" key="1">
    <source>
        <dbReference type="EMBL" id="KAJ0101022.1"/>
    </source>
</evidence>
<organism evidence="1 2">
    <name type="scientific">Pistacia atlantica</name>
    <dbReference type="NCBI Taxonomy" id="434234"/>
    <lineage>
        <taxon>Eukaryota</taxon>
        <taxon>Viridiplantae</taxon>
        <taxon>Streptophyta</taxon>
        <taxon>Embryophyta</taxon>
        <taxon>Tracheophyta</taxon>
        <taxon>Spermatophyta</taxon>
        <taxon>Magnoliopsida</taxon>
        <taxon>eudicotyledons</taxon>
        <taxon>Gunneridae</taxon>
        <taxon>Pentapetalae</taxon>
        <taxon>rosids</taxon>
        <taxon>malvids</taxon>
        <taxon>Sapindales</taxon>
        <taxon>Anacardiaceae</taxon>
        <taxon>Pistacia</taxon>
    </lineage>
</organism>
<gene>
    <name evidence="1" type="ORF">Patl1_04905</name>
</gene>
<evidence type="ECO:0000313" key="2">
    <source>
        <dbReference type="Proteomes" id="UP001164250"/>
    </source>
</evidence>
<protein>
    <submittedName>
        <fullName evidence="1">Uncharacterized protein</fullName>
    </submittedName>
</protein>
<keyword evidence="2" id="KW-1185">Reference proteome</keyword>
<sequence>MWWALWVDFIESRVNLMITCHKYPNPNEHSTSVSHIRTQIMAGKLNALEGSLVLKPITMSGIETLGILDEIQALVSDHLQVVSYKWLSRNFLVSSNTAKRLLEEFVEKHGSGLEVVYALSGWLTSSPPSYNIRLVSGPKLAEAKQEFDGNCSVQVYSVQASIPKDPAALWNAEFVQAEELFKQPSLDNCLRDNSSIS</sequence>
<accession>A0ACC1BQ07</accession>